<evidence type="ECO:0000313" key="3">
    <source>
        <dbReference type="Proteomes" id="UP000324800"/>
    </source>
</evidence>
<dbReference type="InterPro" id="IPR052055">
    <property type="entry name" value="Hepadnavirus_pol/RT"/>
</dbReference>
<evidence type="ECO:0000259" key="1">
    <source>
        <dbReference type="PROSITE" id="PS50878"/>
    </source>
</evidence>
<proteinExistence type="predicted"/>
<protein>
    <submittedName>
        <fullName evidence="2">Putative Transposon Ty3-G Gag-Pol polyprotein</fullName>
    </submittedName>
</protein>
<dbReference type="InterPro" id="IPR043128">
    <property type="entry name" value="Rev_trsase/Diguanyl_cyclase"/>
</dbReference>
<dbReference type="Gene3D" id="3.10.10.10">
    <property type="entry name" value="HIV Type 1 Reverse Transcriptase, subunit A, domain 1"/>
    <property type="match status" value="1"/>
</dbReference>
<comment type="caution">
    <text evidence="2">The sequence shown here is derived from an EMBL/GenBank/DDBJ whole genome shotgun (WGS) entry which is preliminary data.</text>
</comment>
<dbReference type="SUPFAM" id="SSF56672">
    <property type="entry name" value="DNA/RNA polymerases"/>
    <property type="match status" value="1"/>
</dbReference>
<dbReference type="PROSITE" id="PS50878">
    <property type="entry name" value="RT_POL"/>
    <property type="match status" value="1"/>
</dbReference>
<dbReference type="InterPro" id="IPR000477">
    <property type="entry name" value="RT_dom"/>
</dbReference>
<reference evidence="2 3" key="1">
    <citation type="submission" date="2019-03" db="EMBL/GenBank/DDBJ databases">
        <title>Single cell metagenomics reveals metabolic interactions within the superorganism composed of flagellate Streblomastix strix and complex community of Bacteroidetes bacteria on its surface.</title>
        <authorList>
            <person name="Treitli S.C."/>
            <person name="Kolisko M."/>
            <person name="Husnik F."/>
            <person name="Keeling P."/>
            <person name="Hampl V."/>
        </authorList>
    </citation>
    <scope>NUCLEOTIDE SEQUENCE [LARGE SCALE GENOMIC DNA]</scope>
    <source>
        <strain evidence="2">ST1C</strain>
    </source>
</reference>
<feature type="non-terminal residue" evidence="2">
    <location>
        <position position="499"/>
    </location>
</feature>
<dbReference type="PANTHER" id="PTHR33050:SF7">
    <property type="entry name" value="RIBONUCLEASE H"/>
    <property type="match status" value="1"/>
</dbReference>
<dbReference type="Gene3D" id="3.30.70.270">
    <property type="match status" value="1"/>
</dbReference>
<evidence type="ECO:0000313" key="2">
    <source>
        <dbReference type="EMBL" id="KAA6361375.1"/>
    </source>
</evidence>
<dbReference type="AlphaFoldDB" id="A0A5J4TVD6"/>
<organism evidence="2 3">
    <name type="scientific">Streblomastix strix</name>
    <dbReference type="NCBI Taxonomy" id="222440"/>
    <lineage>
        <taxon>Eukaryota</taxon>
        <taxon>Metamonada</taxon>
        <taxon>Preaxostyla</taxon>
        <taxon>Oxymonadida</taxon>
        <taxon>Streblomastigidae</taxon>
        <taxon>Streblomastix</taxon>
    </lineage>
</organism>
<dbReference type="OrthoDB" id="7477527at2759"/>
<dbReference type="EMBL" id="SNRW01025634">
    <property type="protein sequence ID" value="KAA6361375.1"/>
    <property type="molecule type" value="Genomic_DNA"/>
</dbReference>
<feature type="domain" description="Reverse transcriptase" evidence="1">
    <location>
        <begin position="156"/>
        <end position="339"/>
    </location>
</feature>
<dbReference type="PANTHER" id="PTHR33050">
    <property type="entry name" value="REVERSE TRANSCRIPTASE DOMAIN-CONTAINING PROTEIN"/>
    <property type="match status" value="1"/>
</dbReference>
<gene>
    <name evidence="2" type="ORF">EZS28_043098</name>
</gene>
<dbReference type="InterPro" id="IPR043502">
    <property type="entry name" value="DNA/RNA_pol_sf"/>
</dbReference>
<name>A0A5J4TVD6_9EUKA</name>
<sequence>MFRPEAKLALSAALLLLTGRFRARFCAAFIRFAPSSFLCKPRWAFISWNIWKIVQVQLTLVMFRFIFRLLLLRTEHADVGLETLTEGATTRDYSIEKLNPSITTTTGWKTHEIHQSLGNNQFQERLQQTIAQCPFQGNQTEMQAYKAMLQEELQEGIIEEIPKEQVKWWNPTFLVPKPSGECRKILDASLLNEEIQPLHFQMNGVEQVRYLLIPNDWAVTLDLKSAFHHLIVYPPHRAYLAFEVDNHHYQYGAMPFGCKHSPIFFTQALTILLTEIHNRTDIRIINYSDDLLLLHQDKNWLFYQTQHIINTLEHFGWTIALNKCQLIPKQEIDFLGWNWNMIEMNIFMTKDRRHQLIDQVKQFIKNTQRHKIIKIKETAALIGRLNFLRTQFREASLYLMLINSAKTRAVKTQGWTGMMVSPLEALKDLYWWIKKITENKKQQIQDPIPQATVVTDASPQGWGATLELDSGEVLVAHGAWLSYQIHWTSNRKELQAIHL</sequence>
<dbReference type="Proteomes" id="UP000324800">
    <property type="component" value="Unassembled WGS sequence"/>
</dbReference>
<dbReference type="Pfam" id="PF00078">
    <property type="entry name" value="RVT_1"/>
    <property type="match status" value="1"/>
</dbReference>
<accession>A0A5J4TVD6</accession>